<dbReference type="RefSeq" id="WP_150220001.1">
    <property type="nucleotide sequence ID" value="NZ_CP029192.1"/>
</dbReference>
<feature type="compositionally biased region" description="Low complexity" evidence="1">
    <location>
        <begin position="609"/>
        <end position="618"/>
    </location>
</feature>
<dbReference type="EMBL" id="CP029192">
    <property type="protein sequence ID" value="QES37798.1"/>
    <property type="molecule type" value="Genomic_DNA"/>
</dbReference>
<sequence length="735" mass="76169">MTEQPVRSALPPVAPEVAATALGPLPPRLRKRVDGAVAKAAAWPVDATENGDGTVIRAVVRVDDETAVTLAAPHGAVTAADDVTCTCLLAPACLHRAAVLLRAPLAEEPPEPADAETAPPHPTTPSEPPPTPPAPEPSNAPRAPEPPHAPGTPKPPTASPDPAPPHRTLTPEPPNVTDSPEPPHGNPPPGLPQATLDRKPPHDTLAPRPPHAPLDRELSHTKPTPERPHDTLAPEPPHAPLDRELSHPTPDPEPPHSPPAPNHPPLTPTQTTSALALWAAAVDVLVVGAGGAGGGVGAVQRARLLHAAHSARLAGLHRPAAAAVRVARRLGEASTEDPAFRLADLTHKVTEVLHVLHALKTRRSADPVLTGTARRAYRPDQPLRLHGLFTEPVVTASGYAGVVTYALAPDGELRTLADVAPGGPDRVLRAARASVPGGCALSLRDLGDGGGATLTAPTVSPDGRIGAGSKVRSVRASGAAWTQTPLDNLWQRPPHTQLTRALAWLSTPVEERTSAGGDLVFLRGAVTATGLFAVLSGPTLRLLAPDERPELPYAENLRLLAARPGLCLHVVARVSPDRPGGVLALAASWTGHEGRPFRADLGLRRLDSTHLPPHTETATPPPAADPPALPTELGLLRRAVDRAVAGGRRVAAADTAGDLPRRLRAAGLTTGAQCAQCLTTAAADREHDALGRLRPADPDAYAGAWLAASLYTRAATASLLTAAWAPPSVPALMES</sequence>
<dbReference type="PANTHER" id="PTHR45725:SF1">
    <property type="entry name" value="DISHEVELLED ASSOCIATED ACTIVATOR OF MORPHOGENESIS, ISOFORM D"/>
    <property type="match status" value="1"/>
</dbReference>
<feature type="region of interest" description="Disordered" evidence="1">
    <location>
        <begin position="607"/>
        <end position="627"/>
    </location>
</feature>
<dbReference type="AlphaFoldDB" id="A0A5P2C791"/>
<dbReference type="PANTHER" id="PTHR45725">
    <property type="entry name" value="FORMIN HOMOLOGY 2 FAMILY MEMBER"/>
    <property type="match status" value="1"/>
</dbReference>
<evidence type="ECO:0000313" key="3">
    <source>
        <dbReference type="Proteomes" id="UP000322927"/>
    </source>
</evidence>
<dbReference type="PRINTS" id="PR01217">
    <property type="entry name" value="PRICHEXTENSN"/>
</dbReference>
<evidence type="ECO:0000256" key="1">
    <source>
        <dbReference type="SAM" id="MobiDB-lite"/>
    </source>
</evidence>
<feature type="compositionally biased region" description="Pro residues" evidence="1">
    <location>
        <begin position="249"/>
        <end position="267"/>
    </location>
</feature>
<dbReference type="OrthoDB" id="246789at2"/>
<feature type="compositionally biased region" description="Basic and acidic residues" evidence="1">
    <location>
        <begin position="213"/>
        <end position="232"/>
    </location>
</feature>
<name>A0A5P2C791_STRVZ</name>
<feature type="compositionally biased region" description="Pro residues" evidence="1">
    <location>
        <begin position="119"/>
        <end position="165"/>
    </location>
</feature>
<evidence type="ECO:0000313" key="2">
    <source>
        <dbReference type="EMBL" id="QES37798.1"/>
    </source>
</evidence>
<protein>
    <recommendedName>
        <fullName evidence="4">SWIM-type domain-containing protein</fullName>
    </recommendedName>
</protein>
<dbReference type="Proteomes" id="UP000322927">
    <property type="component" value="Chromosome"/>
</dbReference>
<organism evidence="2 3">
    <name type="scientific">Streptomyces venezuelae</name>
    <dbReference type="NCBI Taxonomy" id="54571"/>
    <lineage>
        <taxon>Bacteria</taxon>
        <taxon>Bacillati</taxon>
        <taxon>Actinomycetota</taxon>
        <taxon>Actinomycetes</taxon>
        <taxon>Kitasatosporales</taxon>
        <taxon>Streptomycetaceae</taxon>
        <taxon>Streptomyces</taxon>
    </lineage>
</organism>
<gene>
    <name evidence="2" type="ORF">DEJ48_34200</name>
</gene>
<evidence type="ECO:0008006" key="4">
    <source>
        <dbReference type="Google" id="ProtNLM"/>
    </source>
</evidence>
<proteinExistence type="predicted"/>
<feature type="region of interest" description="Disordered" evidence="1">
    <location>
        <begin position="108"/>
        <end position="269"/>
    </location>
</feature>
<feature type="compositionally biased region" description="Pro residues" evidence="1">
    <location>
        <begin position="180"/>
        <end position="191"/>
    </location>
</feature>
<accession>A0A5P2C791</accession>
<dbReference type="InterPro" id="IPR051425">
    <property type="entry name" value="Formin_Homology"/>
</dbReference>
<reference evidence="2 3" key="1">
    <citation type="submission" date="2018-05" db="EMBL/GenBank/DDBJ databases">
        <title>Streptomyces venezuelae.</title>
        <authorList>
            <person name="Kim W."/>
            <person name="Lee N."/>
            <person name="Cho B.-K."/>
        </authorList>
    </citation>
    <scope>NUCLEOTIDE SEQUENCE [LARGE SCALE GENOMIC DNA]</scope>
    <source>
        <strain evidence="2 3">ATCC 14584</strain>
    </source>
</reference>